<keyword evidence="6" id="KW-0804">Transcription</keyword>
<dbReference type="PANTHER" id="PTHR45747">
    <property type="entry name" value="HISTONE-LYSINE N-METHYLTRANSFERASE E(Z)"/>
    <property type="match status" value="1"/>
</dbReference>
<evidence type="ECO:0000256" key="3">
    <source>
        <dbReference type="ARBA" id="ARBA00022679"/>
    </source>
</evidence>
<evidence type="ECO:0000256" key="1">
    <source>
        <dbReference type="ARBA" id="ARBA00012186"/>
    </source>
</evidence>
<reference evidence="10" key="1">
    <citation type="submission" date="2015-08" db="EMBL/GenBank/DDBJ databases">
        <authorList>
            <person name="Babu N.S."/>
            <person name="Beckwith C.J."/>
            <person name="Beseler K.G."/>
            <person name="Brison A."/>
            <person name="Carone J.V."/>
            <person name="Caskin T.P."/>
            <person name="Diamond M."/>
            <person name="Durham M.E."/>
            <person name="Foxe J.M."/>
            <person name="Go M."/>
            <person name="Henderson B.A."/>
            <person name="Jones I.B."/>
            <person name="McGettigan J.A."/>
            <person name="Micheletti S.J."/>
            <person name="Nasrallah M.E."/>
            <person name="Ortiz D."/>
            <person name="Piller C.R."/>
            <person name="Privatt S.R."/>
            <person name="Schneider S.L."/>
            <person name="Sharp S."/>
            <person name="Smith T.C."/>
            <person name="Stanton J.D."/>
            <person name="Ullery H.E."/>
            <person name="Wilson R.J."/>
            <person name="Serrano M.G."/>
            <person name="Buck G."/>
            <person name="Lee V."/>
            <person name="Wang Y."/>
            <person name="Carvalho R."/>
            <person name="Voegtly L."/>
            <person name="Shi R."/>
            <person name="Duckworth R."/>
            <person name="Johnson A."/>
            <person name="Loviza R."/>
            <person name="Walstead R."/>
            <person name="Shah Z."/>
            <person name="Kiflezghi M."/>
            <person name="Wade K."/>
            <person name="Ball S.L."/>
            <person name="Bradley K.W."/>
            <person name="Asai D.J."/>
            <person name="Bowman C.A."/>
            <person name="Russell D.A."/>
            <person name="Pope W.H."/>
            <person name="Jacobs-Sera D."/>
            <person name="Hendrix R.W."/>
            <person name="Hatfull G.F."/>
        </authorList>
    </citation>
    <scope>NUCLEOTIDE SEQUENCE</scope>
</reference>
<keyword evidence="5" id="KW-0805">Transcription regulation</keyword>
<accession>A0A1D2AD00</accession>
<feature type="region of interest" description="Disordered" evidence="7">
    <location>
        <begin position="309"/>
        <end position="344"/>
    </location>
</feature>
<keyword evidence="2" id="KW-0489">Methyltransferase</keyword>
<keyword evidence="4" id="KW-0949">S-adenosyl-L-methionine</keyword>
<dbReference type="CDD" id="cd00167">
    <property type="entry name" value="SANT"/>
    <property type="match status" value="1"/>
</dbReference>
<dbReference type="InterPro" id="IPR001214">
    <property type="entry name" value="SET_dom"/>
</dbReference>
<proteinExistence type="predicted"/>
<dbReference type="InterPro" id="IPR026489">
    <property type="entry name" value="CXC_dom"/>
</dbReference>
<dbReference type="EC" id="2.1.1.356" evidence="1"/>
<dbReference type="GO" id="GO:0140951">
    <property type="term" value="F:histone H3K27 trimethyltransferase activity"/>
    <property type="evidence" value="ECO:0007669"/>
    <property type="project" value="UniProtKB-EC"/>
</dbReference>
<dbReference type="GO" id="GO:0031507">
    <property type="term" value="P:heterochromatin formation"/>
    <property type="evidence" value="ECO:0007669"/>
    <property type="project" value="TreeGrafter"/>
</dbReference>
<dbReference type="GO" id="GO:0003682">
    <property type="term" value="F:chromatin binding"/>
    <property type="evidence" value="ECO:0007669"/>
    <property type="project" value="TreeGrafter"/>
</dbReference>
<evidence type="ECO:0000256" key="7">
    <source>
        <dbReference type="SAM" id="MobiDB-lite"/>
    </source>
</evidence>
<feature type="compositionally biased region" description="Low complexity" evidence="7">
    <location>
        <begin position="318"/>
        <end position="327"/>
    </location>
</feature>
<evidence type="ECO:0000256" key="5">
    <source>
        <dbReference type="ARBA" id="ARBA00023015"/>
    </source>
</evidence>
<sequence length="692" mass="74044">MPLEELSRLTLSTTRHHAETTFGAAMRGRVRALHRKLSRQYEEDRREEACAVKEANRAALDAALQGLRAVQAARMEGKPPMTIPMLGSGEDWPAVGTTGYRKLIPAGKEMILNSKPPLVSVSFHPCWTIPSKPPLPPYKGWSFNRNNTPATVIGRRLFYTDKLGETVPVSDNEEDPDVLAAVKLAGPQRPKHDYILAHIAEELGESQDVAAALSGIMQIPVPLLQQRIKELVRPARRAGAGAAAAPGQPPAPNRLRRSLQGAWCRQCRTYACRLHAAAPLPVAGPMAPRWADGGNGAAPPAPCGPSCVRASDDGQGAGPAQAAPGAEGTLGAAGPGIQGAGTPPVPTQGVAVGLPAWSKWEAGLLAEGVRVWGCGNPCALASMIGTRSCAEVAAEVARRFPGATHGSPTKPPAYHRRKPAWGKRIRPTVTQDRLRRTDPLWAPWRPCSCVGPCVRGTCPCVDSQNFCEKFCACDCRACGNRFPGCKCSARARGGGRCRVRTCSCLAAGRECDPDLCAGCQPSLAAGSEGGDGDCANFRLRRGTKKRVLMGLSDVQGWGAFLQGSARAGDFLGEYVGELVDTAEADRRGISYDRDDNSYLFSLNKASVVDAKTKGTKLRFANHSSDANCEASILMVDGDHRVAILARKNIRDGDELFYNYHYEKRAAPSWWNLPSAQGSGLGQRRSTQGQNVQ</sequence>
<dbReference type="GO" id="GO:0005634">
    <property type="term" value="C:nucleus"/>
    <property type="evidence" value="ECO:0007669"/>
    <property type="project" value="TreeGrafter"/>
</dbReference>
<dbReference type="EMBL" id="GDKF01001552">
    <property type="protein sequence ID" value="JAT77070.1"/>
    <property type="molecule type" value="Transcribed_RNA"/>
</dbReference>
<dbReference type="SMART" id="SM01114">
    <property type="entry name" value="CXC"/>
    <property type="match status" value="1"/>
</dbReference>
<name>A0A1D2AD00_AUXPR</name>
<dbReference type="InterPro" id="IPR033467">
    <property type="entry name" value="Tesmin/TSO1-like_CXC"/>
</dbReference>
<organism evidence="10">
    <name type="scientific">Auxenochlorella protothecoides</name>
    <name type="common">Green microalga</name>
    <name type="synonym">Chlorella protothecoides</name>
    <dbReference type="NCBI Taxonomy" id="3075"/>
    <lineage>
        <taxon>Eukaryota</taxon>
        <taxon>Viridiplantae</taxon>
        <taxon>Chlorophyta</taxon>
        <taxon>core chlorophytes</taxon>
        <taxon>Trebouxiophyceae</taxon>
        <taxon>Chlorellales</taxon>
        <taxon>Chlorellaceae</taxon>
        <taxon>Auxenochlorella</taxon>
    </lineage>
</organism>
<dbReference type="PROSITE" id="PS51633">
    <property type="entry name" value="CXC"/>
    <property type="match status" value="1"/>
</dbReference>
<dbReference type="GO" id="GO:0032259">
    <property type="term" value="P:methylation"/>
    <property type="evidence" value="ECO:0007669"/>
    <property type="project" value="UniProtKB-KW"/>
</dbReference>
<dbReference type="SMART" id="SM00317">
    <property type="entry name" value="SET"/>
    <property type="match status" value="1"/>
</dbReference>
<dbReference type="PROSITE" id="PS50280">
    <property type="entry name" value="SET"/>
    <property type="match status" value="1"/>
</dbReference>
<feature type="domain" description="SET" evidence="8">
    <location>
        <begin position="545"/>
        <end position="660"/>
    </location>
</feature>
<dbReference type="PANTHER" id="PTHR45747:SF4">
    <property type="entry name" value="HISTONE-LYSINE N-METHYLTRANSFERASE E(Z)"/>
    <property type="match status" value="1"/>
</dbReference>
<dbReference type="AlphaFoldDB" id="A0A1D2AD00"/>
<dbReference type="CDD" id="cd10519">
    <property type="entry name" value="SET_EZH"/>
    <property type="match status" value="1"/>
</dbReference>
<dbReference type="InterPro" id="IPR046341">
    <property type="entry name" value="SET_dom_sf"/>
</dbReference>
<keyword evidence="3" id="KW-0808">Transferase</keyword>
<dbReference type="Pfam" id="PF00856">
    <property type="entry name" value="SET"/>
    <property type="match status" value="1"/>
</dbReference>
<evidence type="ECO:0000256" key="6">
    <source>
        <dbReference type="ARBA" id="ARBA00023163"/>
    </source>
</evidence>
<evidence type="ECO:0000256" key="4">
    <source>
        <dbReference type="ARBA" id="ARBA00022691"/>
    </source>
</evidence>
<evidence type="ECO:0000259" key="8">
    <source>
        <dbReference type="PROSITE" id="PS50280"/>
    </source>
</evidence>
<dbReference type="InterPro" id="IPR001005">
    <property type="entry name" value="SANT/Myb"/>
</dbReference>
<dbReference type="InterPro" id="IPR045318">
    <property type="entry name" value="EZH1/2-like"/>
</dbReference>
<dbReference type="SUPFAM" id="SSF82199">
    <property type="entry name" value="SET domain"/>
    <property type="match status" value="1"/>
</dbReference>
<gene>
    <name evidence="10" type="ORF">g.8287</name>
</gene>
<protein>
    <recommendedName>
        <fullName evidence="1">[histone H3]-lysine(27) N-trimethyltransferase</fullName>
        <ecNumber evidence="1">2.1.1.356</ecNumber>
    </recommendedName>
</protein>
<evidence type="ECO:0000259" key="9">
    <source>
        <dbReference type="PROSITE" id="PS51633"/>
    </source>
</evidence>
<feature type="domain" description="CXC" evidence="9">
    <location>
        <begin position="424"/>
        <end position="538"/>
    </location>
</feature>
<dbReference type="Gene3D" id="2.170.270.10">
    <property type="entry name" value="SET domain"/>
    <property type="match status" value="1"/>
</dbReference>
<evidence type="ECO:0000256" key="2">
    <source>
        <dbReference type="ARBA" id="ARBA00022603"/>
    </source>
</evidence>
<evidence type="ECO:0000313" key="10">
    <source>
        <dbReference type="EMBL" id="JAT77070.1"/>
    </source>
</evidence>